<gene>
    <name evidence="4" type="ORF">K490DRAFT_66144</name>
</gene>
<comment type="caution">
    <text evidence="4">The sequence shown here is derived from an EMBL/GenBank/DDBJ whole genome shotgun (WGS) entry which is preliminary data.</text>
</comment>
<evidence type="ECO:0008006" key="6">
    <source>
        <dbReference type="Google" id="ProtNLM"/>
    </source>
</evidence>
<proteinExistence type="predicted"/>
<feature type="region of interest" description="Disordered" evidence="1">
    <location>
        <begin position="84"/>
        <end position="105"/>
    </location>
</feature>
<sequence length="198" mass="20655">MMRCFTILVASVLALLALVGFVAGVPAHSSRSAALSTVGSVFGVSASIAALPAPSPLVAVREVAAATSTLSPSVDFPDAAPLSGDVSGDPSASAPASATSADAPASASSAAPAKDLPFHQKYLPLFAVLAGVAFPILSFVVYLSYLLIRQRREMTIGEPLRDTDSPVGVGVPLRTRREMEREQARQERQRRILRMLGL</sequence>
<dbReference type="Proteomes" id="UP000799776">
    <property type="component" value="Unassembled WGS sequence"/>
</dbReference>
<feature type="signal peptide" evidence="3">
    <location>
        <begin position="1"/>
        <end position="24"/>
    </location>
</feature>
<keyword evidence="5" id="KW-1185">Reference proteome</keyword>
<dbReference type="AlphaFoldDB" id="A0A9P4HUR9"/>
<dbReference type="EMBL" id="ML978722">
    <property type="protein sequence ID" value="KAF2086831.1"/>
    <property type="molecule type" value="Genomic_DNA"/>
</dbReference>
<feature type="chain" id="PRO_5040216857" description="Transmembrane protein" evidence="3">
    <location>
        <begin position="25"/>
        <end position="198"/>
    </location>
</feature>
<keyword evidence="2" id="KW-0812">Transmembrane</keyword>
<evidence type="ECO:0000256" key="2">
    <source>
        <dbReference type="SAM" id="Phobius"/>
    </source>
</evidence>
<keyword evidence="3" id="KW-0732">Signal</keyword>
<reference evidence="4" key="1">
    <citation type="journal article" date="2020" name="Stud. Mycol.">
        <title>101 Dothideomycetes genomes: a test case for predicting lifestyles and emergence of pathogens.</title>
        <authorList>
            <person name="Haridas S."/>
            <person name="Albert R."/>
            <person name="Binder M."/>
            <person name="Bloem J."/>
            <person name="Labutti K."/>
            <person name="Salamov A."/>
            <person name="Andreopoulos B."/>
            <person name="Baker S."/>
            <person name="Barry K."/>
            <person name="Bills G."/>
            <person name="Bluhm B."/>
            <person name="Cannon C."/>
            <person name="Castanera R."/>
            <person name="Culley D."/>
            <person name="Daum C."/>
            <person name="Ezra D."/>
            <person name="Gonzalez J."/>
            <person name="Henrissat B."/>
            <person name="Kuo A."/>
            <person name="Liang C."/>
            <person name="Lipzen A."/>
            <person name="Lutzoni F."/>
            <person name="Magnuson J."/>
            <person name="Mondo S."/>
            <person name="Nolan M."/>
            <person name="Ohm R."/>
            <person name="Pangilinan J."/>
            <person name="Park H.-J."/>
            <person name="Ramirez L."/>
            <person name="Alfaro M."/>
            <person name="Sun H."/>
            <person name="Tritt A."/>
            <person name="Yoshinaga Y."/>
            <person name="Zwiers L.-H."/>
            <person name="Turgeon B."/>
            <person name="Goodwin S."/>
            <person name="Spatafora J."/>
            <person name="Crous P."/>
            <person name="Grigoriev I."/>
        </authorList>
    </citation>
    <scope>NUCLEOTIDE SEQUENCE</scope>
    <source>
        <strain evidence="4">CBS 121410</strain>
    </source>
</reference>
<feature type="compositionally biased region" description="Low complexity" evidence="1">
    <location>
        <begin position="90"/>
        <end position="105"/>
    </location>
</feature>
<accession>A0A9P4HUR9</accession>
<evidence type="ECO:0000256" key="3">
    <source>
        <dbReference type="SAM" id="SignalP"/>
    </source>
</evidence>
<keyword evidence="2" id="KW-0472">Membrane</keyword>
<evidence type="ECO:0000313" key="4">
    <source>
        <dbReference type="EMBL" id="KAF2086831.1"/>
    </source>
</evidence>
<protein>
    <recommendedName>
        <fullName evidence="6">Transmembrane protein</fullName>
    </recommendedName>
</protein>
<evidence type="ECO:0000256" key="1">
    <source>
        <dbReference type="SAM" id="MobiDB-lite"/>
    </source>
</evidence>
<name>A0A9P4HUR9_9PEZI</name>
<keyword evidence="2" id="KW-1133">Transmembrane helix</keyword>
<feature type="transmembrane region" description="Helical" evidence="2">
    <location>
        <begin position="122"/>
        <end position="148"/>
    </location>
</feature>
<evidence type="ECO:0000313" key="5">
    <source>
        <dbReference type="Proteomes" id="UP000799776"/>
    </source>
</evidence>
<organism evidence="4 5">
    <name type="scientific">Saccharata proteae CBS 121410</name>
    <dbReference type="NCBI Taxonomy" id="1314787"/>
    <lineage>
        <taxon>Eukaryota</taxon>
        <taxon>Fungi</taxon>
        <taxon>Dikarya</taxon>
        <taxon>Ascomycota</taxon>
        <taxon>Pezizomycotina</taxon>
        <taxon>Dothideomycetes</taxon>
        <taxon>Dothideomycetes incertae sedis</taxon>
        <taxon>Botryosphaeriales</taxon>
        <taxon>Saccharataceae</taxon>
        <taxon>Saccharata</taxon>
    </lineage>
</organism>